<dbReference type="EMBL" id="VAUP01000015">
    <property type="protein sequence ID" value="TLX43875.1"/>
    <property type="molecule type" value="Genomic_DNA"/>
</dbReference>
<protein>
    <submittedName>
        <fullName evidence="1">Uncharacterized protein</fullName>
    </submittedName>
</protein>
<evidence type="ECO:0000313" key="1">
    <source>
        <dbReference type="EMBL" id="TLX43875.1"/>
    </source>
</evidence>
<sequence length="145" mass="15974">MPEKSSGIPDKLARDEMTLAAEMHQSIKVLGGPRGDIDTRESMLARAARCAGISYRQARALYYKESSDPRASVVERVRAAMAKANDKAEAHARERIEETADVGQLVARAVEVDAELRREVLALVFRRLAGAGPEDRPLDEDGEDR</sequence>
<name>A0A6C1KI51_XANAU</name>
<gene>
    <name evidence="1" type="ORF">FBQ73_07185</name>
</gene>
<dbReference type="Proteomes" id="UP000305131">
    <property type="component" value="Unassembled WGS sequence"/>
</dbReference>
<comment type="caution">
    <text evidence="1">The sequence shown here is derived from an EMBL/GenBank/DDBJ whole genome shotgun (WGS) entry which is preliminary data.</text>
</comment>
<proteinExistence type="predicted"/>
<evidence type="ECO:0000313" key="2">
    <source>
        <dbReference type="Proteomes" id="UP000305131"/>
    </source>
</evidence>
<reference evidence="1 2" key="1">
    <citation type="submission" date="2019-05" db="EMBL/GenBank/DDBJ databases">
        <authorList>
            <person name="Zhou X."/>
        </authorList>
    </citation>
    <scope>NUCLEOTIDE SEQUENCE [LARGE SCALE GENOMIC DNA]</scope>
    <source>
        <strain evidence="1 2">DSM 432</strain>
    </source>
</reference>
<accession>A0A6C1KI51</accession>
<dbReference type="RefSeq" id="WP_138398784.1">
    <property type="nucleotide sequence ID" value="NZ_JBAFVI010000001.1"/>
</dbReference>
<dbReference type="AlphaFoldDB" id="A0A6C1KI51"/>
<organism evidence="1 2">
    <name type="scientific">Xanthobacter autotrophicus</name>
    <dbReference type="NCBI Taxonomy" id="280"/>
    <lineage>
        <taxon>Bacteria</taxon>
        <taxon>Pseudomonadati</taxon>
        <taxon>Pseudomonadota</taxon>
        <taxon>Alphaproteobacteria</taxon>
        <taxon>Hyphomicrobiales</taxon>
        <taxon>Xanthobacteraceae</taxon>
        <taxon>Xanthobacter</taxon>
    </lineage>
</organism>